<dbReference type="Pfam" id="PF01532">
    <property type="entry name" value="Glyco_hydro_47"/>
    <property type="match status" value="1"/>
</dbReference>
<comment type="pathway">
    <text evidence="2">Protein modification; protein glycosylation.</text>
</comment>
<dbReference type="SUPFAM" id="SSF48225">
    <property type="entry name" value="Seven-hairpin glycosidases"/>
    <property type="match status" value="1"/>
</dbReference>
<evidence type="ECO:0000256" key="8">
    <source>
        <dbReference type="ARBA" id="ARBA00023295"/>
    </source>
</evidence>
<dbReference type="InterPro" id="IPR036026">
    <property type="entry name" value="Seven-hairpin_glycosidases"/>
</dbReference>
<dbReference type="Gene3D" id="1.50.10.10">
    <property type="match status" value="1"/>
</dbReference>
<dbReference type="PANTHER" id="PTHR11742">
    <property type="entry name" value="MANNOSYL-OLIGOSACCHARIDE ALPHA-1,2-MANNOSIDASE-RELATED"/>
    <property type="match status" value="1"/>
</dbReference>
<dbReference type="EMBL" id="BAABUK010000003">
    <property type="protein sequence ID" value="GAA5807980.1"/>
    <property type="molecule type" value="Genomic_DNA"/>
</dbReference>
<evidence type="ECO:0000256" key="2">
    <source>
        <dbReference type="ARBA" id="ARBA00004922"/>
    </source>
</evidence>
<keyword evidence="5 11" id="KW-0378">Hydrolase</keyword>
<sequence>MKYSNSLGLACIATFCLTVLAAPSGLEDNRIDDRAEVIKSAFKHAWKGYSDYAYGHDELQPLTNGTTDSRNGWGASIFDALDTMIIMGLEEDYLRAYEHIKGVDWSKSEDPSKTFETNIRYLGGLLSAYDLKGDGFLLKKAIELADTVIMPAGQPVEMNSIILAEFGSLQLELVRLSQLAGDDQYETAGNNIIAQLSKVPTKIPGLYPMTWNLDTFTPNNTYHTISGGADSYYEYLLKTHILMEGKEKLQLDMWSTAVGSMRRYLRSETHSGKVYLAEFQDHFKLLQSGELVCFMPGNLLLGARYLKNKAIEKFALDLMNSCYDVWDTPTGLAPETWSWIDKEQDITAFPELMQKVMLKSGFVTQDSGYDLRPETIESLFYFYRITGDKTYQDKAWKIFEAIEKHCKTPSGYTRIADVTNIDDVKPLDFEESYFFAETLKYLYLIFSDPDHISLDEYIFNTEAHPFKLKTPIQVQSKTFS</sequence>
<dbReference type="Proteomes" id="UP001473302">
    <property type="component" value="Unassembled WGS sequence"/>
</dbReference>
<evidence type="ECO:0000256" key="11">
    <source>
        <dbReference type="RuleBase" id="RU361193"/>
    </source>
</evidence>
<keyword evidence="6" id="KW-1015">Disulfide bond</keyword>
<dbReference type="EC" id="3.2.1.-" evidence="11"/>
<comment type="similarity">
    <text evidence="3 11">Belongs to the glycosyl hydrolase 47 family.</text>
</comment>
<accession>A0ABP9YM96</accession>
<evidence type="ECO:0000256" key="10">
    <source>
        <dbReference type="ARBA" id="ARBA00048605"/>
    </source>
</evidence>
<dbReference type="InterPro" id="IPR001382">
    <property type="entry name" value="Glyco_hydro_47"/>
</dbReference>
<comment type="catalytic activity">
    <reaction evidence="9">
        <text>N(4)-(alpha-D-Man-(1-&gt;2)-alpha-D-Man-(1-&gt;2)-alpha-D-Man-(1-&gt;3)-[alpha-D-Man-(1-&gt;3)-[alpha-D-Man-(1-&gt;2)-alpha-D-Man-(1-&gt;6)]-alpha-D-Man-(1-&gt;6)]-beta-D-Man-(1-&gt;4)-beta-D-GlcNAc-(1-&gt;4)-beta-D-GlcNAc)-L-asparaginyl-[protein] (N-glucan mannose isomer 8A1,2,3B1,3) + 3 H2O = N(4)-(alpha-D-Man-(1-&gt;3)-[alpha-D-Man-(1-&gt;3)-[alpha-D-Man-(1-&gt;6)]-alpha-D-Man-(1-&gt;6)]-beta-D-Man-(1-&gt;4)-beta-D-GlcNAc-(1-&gt;4)-beta-D-GlcNAc)-L-asparaginyl-[protein] (N-glucan mannose isomer 5A1,2) + 3 beta-D-mannose</text>
        <dbReference type="Rhea" id="RHEA:56028"/>
        <dbReference type="Rhea" id="RHEA-COMP:14358"/>
        <dbReference type="Rhea" id="RHEA-COMP:14367"/>
        <dbReference type="ChEBI" id="CHEBI:15377"/>
        <dbReference type="ChEBI" id="CHEBI:28563"/>
        <dbReference type="ChEBI" id="CHEBI:59087"/>
        <dbReference type="ChEBI" id="CHEBI:60628"/>
        <dbReference type="EC" id="3.2.1.113"/>
    </reaction>
</comment>
<proteinExistence type="inferred from homology"/>
<evidence type="ECO:0000256" key="9">
    <source>
        <dbReference type="ARBA" id="ARBA00047669"/>
    </source>
</evidence>
<evidence type="ECO:0000256" key="4">
    <source>
        <dbReference type="ARBA" id="ARBA00022729"/>
    </source>
</evidence>
<dbReference type="PANTHER" id="PTHR11742:SF101">
    <property type="entry name" value="MANNOSYL-OLIGOSACCHARIDE ALPHA-1,2-MANNOSIDASE 1B"/>
    <property type="match status" value="1"/>
</dbReference>
<evidence type="ECO:0000256" key="7">
    <source>
        <dbReference type="ARBA" id="ARBA00023180"/>
    </source>
</evidence>
<feature type="signal peptide" evidence="12">
    <location>
        <begin position="1"/>
        <end position="21"/>
    </location>
</feature>
<evidence type="ECO:0000256" key="5">
    <source>
        <dbReference type="ARBA" id="ARBA00022801"/>
    </source>
</evidence>
<keyword evidence="8 11" id="KW-0326">Glycosidase</keyword>
<comment type="catalytic activity">
    <reaction evidence="10">
        <text>N(4)-(alpha-D-Man-(1-&gt;2)-alpha-D-Man-(1-&gt;2)-alpha-D-Man-(1-&gt;3)-[alpha-D-Man-(1-&gt;2)-alpha-D-Man-(1-&gt;3)-[alpha-D-Man-(1-&gt;2)-alpha-D-Man-(1-&gt;6)]-alpha-D-Man-(1-&gt;6)]-beta-D-Man-(1-&gt;4)-beta-D-GlcNAc-(1-&gt;4)-beta-D-GlcNAc)-L-asparaginyl-[protein] (N-glucan mannose isomer 9A1,2,3B1,2,3) + 4 H2O = N(4)-(alpha-D-Man-(1-&gt;3)-[alpha-D-Man-(1-&gt;3)-[alpha-D-Man-(1-&gt;6)]-alpha-D-Man-(1-&gt;6)]-beta-D-Man-(1-&gt;4)-beta-D-GlcNAc-(1-&gt;4)-beta-D-GlcNAc)-L-asparaginyl-[protein] (N-glucan mannose isomer 5A1,2) + 4 beta-D-mannose</text>
        <dbReference type="Rhea" id="RHEA:56008"/>
        <dbReference type="Rhea" id="RHEA-COMP:14356"/>
        <dbReference type="Rhea" id="RHEA-COMP:14367"/>
        <dbReference type="ChEBI" id="CHEBI:15377"/>
        <dbReference type="ChEBI" id="CHEBI:28563"/>
        <dbReference type="ChEBI" id="CHEBI:59087"/>
        <dbReference type="ChEBI" id="CHEBI:139493"/>
        <dbReference type="EC" id="3.2.1.113"/>
    </reaction>
</comment>
<keyword evidence="14" id="KW-1185">Reference proteome</keyword>
<comment type="caution">
    <text evidence="13">The sequence shown here is derived from an EMBL/GenBank/DDBJ whole genome shotgun (WGS) entry which is preliminary data.</text>
</comment>
<evidence type="ECO:0000256" key="12">
    <source>
        <dbReference type="SAM" id="SignalP"/>
    </source>
</evidence>
<evidence type="ECO:0000313" key="13">
    <source>
        <dbReference type="EMBL" id="GAA5807980.1"/>
    </source>
</evidence>
<evidence type="ECO:0000256" key="3">
    <source>
        <dbReference type="ARBA" id="ARBA00007658"/>
    </source>
</evidence>
<keyword evidence="4 12" id="KW-0732">Signal</keyword>
<evidence type="ECO:0000256" key="6">
    <source>
        <dbReference type="ARBA" id="ARBA00023157"/>
    </source>
</evidence>
<dbReference type="InterPro" id="IPR050749">
    <property type="entry name" value="Glycosyl_Hydrolase_47"/>
</dbReference>
<gene>
    <name evidence="13" type="ORF">MFLAVUS_001361</name>
</gene>
<organism evidence="13 14">
    <name type="scientific">Mucor flavus</name>
    <dbReference type="NCBI Taxonomy" id="439312"/>
    <lineage>
        <taxon>Eukaryota</taxon>
        <taxon>Fungi</taxon>
        <taxon>Fungi incertae sedis</taxon>
        <taxon>Mucoromycota</taxon>
        <taxon>Mucoromycotina</taxon>
        <taxon>Mucoromycetes</taxon>
        <taxon>Mucorales</taxon>
        <taxon>Mucorineae</taxon>
        <taxon>Mucoraceae</taxon>
        <taxon>Mucor</taxon>
    </lineage>
</organism>
<evidence type="ECO:0000256" key="1">
    <source>
        <dbReference type="ARBA" id="ARBA00001913"/>
    </source>
</evidence>
<dbReference type="InterPro" id="IPR012341">
    <property type="entry name" value="6hp_glycosidase-like_sf"/>
</dbReference>
<protein>
    <recommendedName>
        <fullName evidence="11">alpha-1,2-Mannosidase</fullName>
        <ecNumber evidence="11">3.2.1.-</ecNumber>
    </recommendedName>
</protein>
<evidence type="ECO:0000313" key="14">
    <source>
        <dbReference type="Proteomes" id="UP001473302"/>
    </source>
</evidence>
<keyword evidence="7" id="KW-0325">Glycoprotein</keyword>
<feature type="chain" id="PRO_5047007934" description="alpha-1,2-Mannosidase" evidence="12">
    <location>
        <begin position="22"/>
        <end position="480"/>
    </location>
</feature>
<comment type="cofactor">
    <cofactor evidence="1">
        <name>Ca(2+)</name>
        <dbReference type="ChEBI" id="CHEBI:29108"/>
    </cofactor>
</comment>
<dbReference type="PRINTS" id="PR00747">
    <property type="entry name" value="GLYHDRLASE47"/>
</dbReference>
<name>A0ABP9YM96_9FUNG</name>
<reference evidence="13 14" key="1">
    <citation type="submission" date="2024-04" db="EMBL/GenBank/DDBJ databases">
        <title>genome sequences of Mucor flavus KT1a and Helicostylum pulchrum KT1b strains isolated from the surface of a dry-aged beef.</title>
        <authorList>
            <person name="Toyotome T."/>
            <person name="Hosono M."/>
            <person name="Torimaru M."/>
            <person name="Fukuda K."/>
            <person name="Mikami N."/>
        </authorList>
    </citation>
    <scope>NUCLEOTIDE SEQUENCE [LARGE SCALE GENOMIC DNA]</scope>
    <source>
        <strain evidence="13 14">KT1a</strain>
    </source>
</reference>